<feature type="compositionally biased region" description="Pro residues" evidence="2">
    <location>
        <begin position="236"/>
        <end position="249"/>
    </location>
</feature>
<dbReference type="AlphaFoldDB" id="A0A0U5GIK6"/>
<keyword evidence="1" id="KW-0802">TPR repeat</keyword>
<dbReference type="STRING" id="454130.A0A0U5GIK6"/>
<dbReference type="InterPro" id="IPR011990">
    <property type="entry name" value="TPR-like_helical_dom_sf"/>
</dbReference>
<feature type="compositionally biased region" description="Pro residues" evidence="2">
    <location>
        <begin position="47"/>
        <end position="59"/>
    </location>
</feature>
<dbReference type="SUPFAM" id="SSF48452">
    <property type="entry name" value="TPR-like"/>
    <property type="match status" value="1"/>
</dbReference>
<dbReference type="PANTHER" id="PTHR42345">
    <property type="entry name" value="TPR_REGION DOMAIN-CONTAINING PROTEIN"/>
    <property type="match status" value="1"/>
</dbReference>
<protein>
    <submittedName>
        <fullName evidence="3">Uncharacterized protein</fullName>
    </submittedName>
</protein>
<feature type="compositionally biased region" description="Low complexity" evidence="2">
    <location>
        <begin position="201"/>
        <end position="227"/>
    </location>
</feature>
<dbReference type="EMBL" id="CDMC01000002">
    <property type="protein sequence ID" value="CEN59273.1"/>
    <property type="molecule type" value="Genomic_DNA"/>
</dbReference>
<sequence length="1038" mass="112439">MPFWKRKDKDKQSQPQYAAPARGHIVPVYAQPTPPLAPPQHTRAPPTTIPPLPNPPIPSPQQTGEPFRTHGNQLAAQNDYNGAVVMYNSALQLAPQDTELLLSRSLAHMMSTPPRLDLALKDADDAIQLNPGSAQGWLQKGEVLVQLEDLGNAVGVLENAVGCAGPAERLVAQRALAGVRQQVQVKAQAQAPAGTGTGGYPVQQTHQQAQAQAQAHVQQQPQIIQPQPQSPRFSVSPPPVITTSPPPVPRTSTTYPASGTYPPPSGTTSSVSATLFPTRTPSTTTVPASSTTTSISSGLSPPLEQPRAATPSALSNAPTPPAPITVQPPTNATEDPSRRSSMLPSSTANRNTDTSRNATETVNRTSTTALSSNIIPQSVFEDLNSPEGPPPAYTENLRDPVVLNRKLDELEQIIKIKNKGSLLVQPYTLPGQIDAVRLLYNAMTADELTARETGPVVPVHPNLANMTLNTYSYPGNTYIDADCETLTYYDSKIPGTLRMAGYSEEYRLQQLRAAPLLNLTLEANTVLPEIPLSKIIERLRKLQGSPQLEDNEGLCEFIGLTAATALTHGFFTGGSRQKQIDYICMGLNKSKYDAASRFVDLNKAGCISSYFIGGLSSGDGLRNFLYQLLLGCELLVRMRKEPVTTSYTGVMTDSTSALLVLGSMWMSYVTFNGPTNLAAKDSPSSYTFISRVSKSQSEALIRFAEALEWPYMDEARNTIETAYSDLVARRIPWNADMWDWLFNLMLPGKIYRHKIMACLVYCSPTARSLNAAPFYDNGLIIKNASYWPKRTVLGRILGGLKDAKSVCGWIGPAPAPTGDATGWIRLSAREVTMPVPVKATPGQSALTDLGFDENGSLDRYTFLESLLNPDEWVTMSPPGRPESDTSGAELKAIHLAQLPVDEATRAALPNLPPETYRASVDFQINGTTLVTYTLYTNPVFVAAQPCVGSHIMHRKEGERYLKNTIRVADLKTANPSLNELVMIDALGPGEDAVARAWCAERGRCAIVRRGNECCFTCAVCLAIGRKGLGFNVLILARA</sequence>
<organism evidence="3 4">
    <name type="scientific">Aspergillus calidoustus</name>
    <dbReference type="NCBI Taxonomy" id="454130"/>
    <lineage>
        <taxon>Eukaryota</taxon>
        <taxon>Fungi</taxon>
        <taxon>Dikarya</taxon>
        <taxon>Ascomycota</taxon>
        <taxon>Pezizomycotina</taxon>
        <taxon>Eurotiomycetes</taxon>
        <taxon>Eurotiomycetidae</taxon>
        <taxon>Eurotiales</taxon>
        <taxon>Aspergillaceae</taxon>
        <taxon>Aspergillus</taxon>
        <taxon>Aspergillus subgen. Nidulantes</taxon>
    </lineage>
</organism>
<name>A0A0U5GIK6_ASPCI</name>
<keyword evidence="4" id="KW-1185">Reference proteome</keyword>
<proteinExistence type="predicted"/>
<evidence type="ECO:0000313" key="4">
    <source>
        <dbReference type="Proteomes" id="UP000054771"/>
    </source>
</evidence>
<dbReference type="OMA" id="EWPYMDE"/>
<dbReference type="PANTHER" id="PTHR42345:SF2">
    <property type="entry name" value="HELICASE-LIKE PROTEIN"/>
    <property type="match status" value="1"/>
</dbReference>
<gene>
    <name evidence="3" type="ORF">ASPCAL01725</name>
</gene>
<dbReference type="Gene3D" id="1.25.40.10">
    <property type="entry name" value="Tetratricopeptide repeat domain"/>
    <property type="match status" value="1"/>
</dbReference>
<accession>A0A0U5GIK6</accession>
<feature type="repeat" description="TPR" evidence="1">
    <location>
        <begin position="64"/>
        <end position="97"/>
    </location>
</feature>
<feature type="compositionally biased region" description="Basic and acidic residues" evidence="2">
    <location>
        <begin position="1"/>
        <end position="12"/>
    </location>
</feature>
<reference evidence="4" key="1">
    <citation type="journal article" date="2016" name="Genome Announc.">
        <title>Draft genome sequences of fungus Aspergillus calidoustus.</title>
        <authorList>
            <person name="Horn F."/>
            <person name="Linde J."/>
            <person name="Mattern D.J."/>
            <person name="Walther G."/>
            <person name="Guthke R."/>
            <person name="Scherlach K."/>
            <person name="Martin K."/>
            <person name="Brakhage A.A."/>
            <person name="Petzke L."/>
            <person name="Valiante V."/>
        </authorList>
    </citation>
    <scope>NUCLEOTIDE SEQUENCE [LARGE SCALE GENOMIC DNA]</scope>
    <source>
        <strain evidence="4">SF006504</strain>
    </source>
</reference>
<feature type="region of interest" description="Disordered" evidence="2">
    <location>
        <begin position="1"/>
        <end position="69"/>
    </location>
</feature>
<dbReference type="OrthoDB" id="20872at2759"/>
<dbReference type="PROSITE" id="PS50005">
    <property type="entry name" value="TPR"/>
    <property type="match status" value="1"/>
</dbReference>
<dbReference type="Proteomes" id="UP000054771">
    <property type="component" value="Unassembled WGS sequence"/>
</dbReference>
<evidence type="ECO:0000313" key="3">
    <source>
        <dbReference type="EMBL" id="CEN59273.1"/>
    </source>
</evidence>
<evidence type="ECO:0000256" key="2">
    <source>
        <dbReference type="SAM" id="MobiDB-lite"/>
    </source>
</evidence>
<feature type="region of interest" description="Disordered" evidence="2">
    <location>
        <begin position="190"/>
        <end position="370"/>
    </location>
</feature>
<feature type="compositionally biased region" description="Polar residues" evidence="2">
    <location>
        <begin position="331"/>
        <end position="370"/>
    </location>
</feature>
<evidence type="ECO:0000256" key="1">
    <source>
        <dbReference type="PROSITE-ProRule" id="PRU00339"/>
    </source>
</evidence>
<dbReference type="InterPro" id="IPR019734">
    <property type="entry name" value="TPR_rpt"/>
</dbReference>
<feature type="compositionally biased region" description="Low complexity" evidence="2">
    <location>
        <begin position="274"/>
        <end position="302"/>
    </location>
</feature>